<dbReference type="PANTHER" id="PTHR43386">
    <property type="entry name" value="OLIGOPEPTIDE TRANSPORT SYSTEM PERMEASE PROTEIN APPC"/>
    <property type="match status" value="1"/>
</dbReference>
<accession>A0A5E3ZXL3</accession>
<dbReference type="InterPro" id="IPR000515">
    <property type="entry name" value="MetI-like"/>
</dbReference>
<keyword evidence="2 7" id="KW-0813">Transport</keyword>
<evidence type="ECO:0000259" key="9">
    <source>
        <dbReference type="PROSITE" id="PS50928"/>
    </source>
</evidence>
<dbReference type="PANTHER" id="PTHR43386:SF6">
    <property type="entry name" value="ABC TRANSPORTER PERMEASE PROTEIN"/>
    <property type="match status" value="1"/>
</dbReference>
<evidence type="ECO:0000256" key="7">
    <source>
        <dbReference type="RuleBase" id="RU363032"/>
    </source>
</evidence>
<dbReference type="InterPro" id="IPR050366">
    <property type="entry name" value="BP-dependent_transpt_permease"/>
</dbReference>
<dbReference type="AlphaFoldDB" id="A0A5E3ZXL3"/>
<feature type="transmembrane region" description="Helical" evidence="7">
    <location>
        <begin position="259"/>
        <end position="281"/>
    </location>
</feature>
<name>A0A5E3ZXL3_9ACTN</name>
<gene>
    <name evidence="10" type="primary">oppC</name>
    <name evidence="10" type="ORF">LC603019_00970</name>
</gene>
<dbReference type="CDD" id="cd06261">
    <property type="entry name" value="TM_PBP2"/>
    <property type="match status" value="1"/>
</dbReference>
<dbReference type="PROSITE" id="PS50928">
    <property type="entry name" value="ABC_TM1"/>
    <property type="match status" value="1"/>
</dbReference>
<evidence type="ECO:0000256" key="8">
    <source>
        <dbReference type="SAM" id="MobiDB-lite"/>
    </source>
</evidence>
<dbReference type="Pfam" id="PF00528">
    <property type="entry name" value="BPD_transp_1"/>
    <property type="match status" value="1"/>
</dbReference>
<organism evidence="10 11">
    <name type="scientific">Lawsonella clevelandensis</name>
    <dbReference type="NCBI Taxonomy" id="1528099"/>
    <lineage>
        <taxon>Bacteria</taxon>
        <taxon>Bacillati</taxon>
        <taxon>Actinomycetota</taxon>
        <taxon>Actinomycetes</taxon>
        <taxon>Mycobacteriales</taxon>
        <taxon>Lawsonellaceae</taxon>
        <taxon>Lawsonella</taxon>
    </lineage>
</organism>
<dbReference type="EMBL" id="LR584267">
    <property type="protein sequence ID" value="VHO00750.1"/>
    <property type="molecule type" value="Genomic_DNA"/>
</dbReference>
<feature type="transmembrane region" description="Helical" evidence="7">
    <location>
        <begin position="209"/>
        <end position="228"/>
    </location>
</feature>
<evidence type="ECO:0000313" key="10">
    <source>
        <dbReference type="EMBL" id="VHO00750.1"/>
    </source>
</evidence>
<feature type="domain" description="ABC transmembrane type-1" evidence="9">
    <location>
        <begin position="145"/>
        <end position="335"/>
    </location>
</feature>
<feature type="region of interest" description="Disordered" evidence="8">
    <location>
        <begin position="1"/>
        <end position="44"/>
    </location>
</feature>
<evidence type="ECO:0000313" key="11">
    <source>
        <dbReference type="Proteomes" id="UP000324288"/>
    </source>
</evidence>
<keyword evidence="6 7" id="KW-0472">Membrane</keyword>
<keyword evidence="3" id="KW-1003">Cell membrane</keyword>
<dbReference type="GO" id="GO:0055085">
    <property type="term" value="P:transmembrane transport"/>
    <property type="evidence" value="ECO:0007669"/>
    <property type="project" value="InterPro"/>
</dbReference>
<feature type="transmembrane region" description="Helical" evidence="7">
    <location>
        <begin position="84"/>
        <end position="105"/>
    </location>
</feature>
<protein>
    <submittedName>
        <fullName evidence="10">Oligopeptide transport system permease protein OppC</fullName>
    </submittedName>
</protein>
<comment type="similarity">
    <text evidence="7">Belongs to the binding-protein-dependent transport system permease family.</text>
</comment>
<evidence type="ECO:0000256" key="5">
    <source>
        <dbReference type="ARBA" id="ARBA00022989"/>
    </source>
</evidence>
<dbReference type="InterPro" id="IPR025966">
    <property type="entry name" value="OppC_N"/>
</dbReference>
<feature type="compositionally biased region" description="Low complexity" evidence="8">
    <location>
        <begin position="22"/>
        <end position="37"/>
    </location>
</feature>
<evidence type="ECO:0000256" key="1">
    <source>
        <dbReference type="ARBA" id="ARBA00004651"/>
    </source>
</evidence>
<dbReference type="Pfam" id="PF12911">
    <property type="entry name" value="OppC_N"/>
    <property type="match status" value="1"/>
</dbReference>
<dbReference type="Gene3D" id="1.10.3720.10">
    <property type="entry name" value="MetI-like"/>
    <property type="match status" value="1"/>
</dbReference>
<dbReference type="SUPFAM" id="SSF161098">
    <property type="entry name" value="MetI-like"/>
    <property type="match status" value="1"/>
</dbReference>
<feature type="transmembrane region" description="Helical" evidence="7">
    <location>
        <begin position="317"/>
        <end position="338"/>
    </location>
</feature>
<dbReference type="InterPro" id="IPR035906">
    <property type="entry name" value="MetI-like_sf"/>
</dbReference>
<reference evidence="10 11" key="1">
    <citation type="submission" date="2019-04" db="EMBL/GenBank/DDBJ databases">
        <authorList>
            <person name="Seth-Smith MB H."/>
            <person name="Seth-Smith H."/>
        </authorList>
    </citation>
    <scope>NUCLEOTIDE SEQUENCE [LARGE SCALE GENOMIC DNA]</scope>
    <source>
        <strain evidence="10">USB-603019</strain>
    </source>
</reference>
<evidence type="ECO:0000256" key="2">
    <source>
        <dbReference type="ARBA" id="ARBA00022448"/>
    </source>
</evidence>
<feature type="transmembrane region" description="Helical" evidence="7">
    <location>
        <begin position="184"/>
        <end position="203"/>
    </location>
</feature>
<dbReference type="GO" id="GO:0005886">
    <property type="term" value="C:plasma membrane"/>
    <property type="evidence" value="ECO:0007669"/>
    <property type="project" value="UniProtKB-SubCell"/>
</dbReference>
<dbReference type="GeneID" id="84894898"/>
<sequence length="353" mass="37950">MPKHPENPTAQPTDTAKHHTGAHPATQPATTASQPAGNPIELSANNPQEISADTFVAEVDQLEPDTPPAGMWMEAWRRLRVRPLFWISVTIIVLVLLIAAFPGLFTHIDPTEGNLLNSLENAKPGHPFGFTQQGYDVYARVIYGARASVVVGISVTLFVTLIGVLMGALAGYYGGFLDSLLSRITDIFFAIPLLLAGIVLMQLFPQRTIGTVILVLSVFGWAQMARVVRGAVITAKNNDYVLAARAVGKSRLSILFTHVLPNCLAPIIVMATTSLGVFIVAEATLSFLGIGLPSTTISWGNDISVAQQTLRQAPLTLFWPSLALALTVLGFILLGDALKDALDPKEQRRGRKG</sequence>
<keyword evidence="4 7" id="KW-0812">Transmembrane</keyword>
<feature type="transmembrane region" description="Helical" evidence="7">
    <location>
        <begin position="149"/>
        <end position="172"/>
    </location>
</feature>
<dbReference type="Proteomes" id="UP000324288">
    <property type="component" value="Chromosome"/>
</dbReference>
<dbReference type="RefSeq" id="WP_082346571.1">
    <property type="nucleotide sequence ID" value="NZ_CAJPTR010000080.1"/>
</dbReference>
<evidence type="ECO:0000256" key="3">
    <source>
        <dbReference type="ARBA" id="ARBA00022475"/>
    </source>
</evidence>
<proteinExistence type="inferred from homology"/>
<comment type="subcellular location">
    <subcellularLocation>
        <location evidence="1 7">Cell membrane</location>
        <topology evidence="1 7">Multi-pass membrane protein</topology>
    </subcellularLocation>
</comment>
<keyword evidence="5 7" id="KW-1133">Transmembrane helix</keyword>
<evidence type="ECO:0000256" key="6">
    <source>
        <dbReference type="ARBA" id="ARBA00023136"/>
    </source>
</evidence>
<evidence type="ECO:0000256" key="4">
    <source>
        <dbReference type="ARBA" id="ARBA00022692"/>
    </source>
</evidence>
<keyword evidence="11" id="KW-1185">Reference proteome</keyword>